<dbReference type="EMBL" id="AP018560">
    <property type="protein sequence ID" value="BBD80380.1"/>
    <property type="molecule type" value="Genomic_DNA"/>
</dbReference>
<dbReference type="Proteomes" id="UP000270530">
    <property type="component" value="Chromosome"/>
</dbReference>
<name>A0A2Z6E5K2_9GAMM</name>
<evidence type="ECO:0000259" key="1">
    <source>
        <dbReference type="Pfam" id="PF00535"/>
    </source>
</evidence>
<protein>
    <submittedName>
        <fullName evidence="2">dTDP-Rha:A-D-GlcNAc-diphosphoryl polyprenol, A-3-L-rhamnosyl transferase WbbL</fullName>
    </submittedName>
</protein>
<dbReference type="CDD" id="cd04186">
    <property type="entry name" value="GT_2_like_c"/>
    <property type="match status" value="1"/>
</dbReference>
<keyword evidence="2" id="KW-0808">Transferase</keyword>
<keyword evidence="3" id="KW-1185">Reference proteome</keyword>
<sequence length="292" mass="31981">MSAADGNVPTLSVIVVTADSGASTHACVEAILACTLPLELILIDNGSRDGIPQAIAREHAGDPRLRVLFNHANLGFGPAVNRAAATARGRYLLVLNPDCLVDEAALRRLIAVAEHEPRAGLVGAVVLDADGRPDPASRRRDPVLARVLATLRGRGEGVNIDGEIPHALIEAEAVSGALMLLPRSLFARLGGFDEGYFLHFEDLDLCRRVREAGWRVLLAGDVRVPHGKGGSSRHRPVFVDRHKHRGLWRWLRKFDPAMRRPWVAAPVWLALWAHFLLRAPRLAYRRTKQGGR</sequence>
<dbReference type="OrthoDB" id="9771846at2"/>
<dbReference type="InterPro" id="IPR029044">
    <property type="entry name" value="Nucleotide-diphossugar_trans"/>
</dbReference>
<dbReference type="Pfam" id="PF00535">
    <property type="entry name" value="Glycos_transf_2"/>
    <property type="match status" value="1"/>
</dbReference>
<dbReference type="GO" id="GO:0016740">
    <property type="term" value="F:transferase activity"/>
    <property type="evidence" value="ECO:0007669"/>
    <property type="project" value="UniProtKB-KW"/>
</dbReference>
<dbReference type="Gene3D" id="3.90.550.10">
    <property type="entry name" value="Spore Coat Polysaccharide Biosynthesis Protein SpsA, Chain A"/>
    <property type="match status" value="1"/>
</dbReference>
<evidence type="ECO:0000313" key="2">
    <source>
        <dbReference type="EMBL" id="BBD80380.1"/>
    </source>
</evidence>
<dbReference type="PANTHER" id="PTHR43179">
    <property type="entry name" value="RHAMNOSYLTRANSFERASE WBBL"/>
    <property type="match status" value="1"/>
</dbReference>
<proteinExistence type="predicted"/>
<dbReference type="InterPro" id="IPR001173">
    <property type="entry name" value="Glyco_trans_2-like"/>
</dbReference>
<reference evidence="3" key="2">
    <citation type="submission" date="2018-06" db="EMBL/GenBank/DDBJ databases">
        <title>Genome sequence of Rhodanobacteraceae bacterium strain Dysh456.</title>
        <authorList>
            <person name="Fukui M."/>
        </authorList>
    </citation>
    <scope>NUCLEOTIDE SEQUENCE [LARGE SCALE GENOMIC DNA]</scope>
    <source>
        <strain evidence="3">Dysh456</strain>
    </source>
</reference>
<evidence type="ECO:0000313" key="3">
    <source>
        <dbReference type="Proteomes" id="UP000270530"/>
    </source>
</evidence>
<accession>A0A2Z6E5K2</accession>
<gene>
    <name evidence="2" type="ORF">ALSL_1730</name>
</gene>
<feature type="domain" description="Glycosyltransferase 2-like" evidence="1">
    <location>
        <begin position="12"/>
        <end position="154"/>
    </location>
</feature>
<organism evidence="2 3">
    <name type="scientific">Aerosticca soli</name>
    <dbReference type="NCBI Taxonomy" id="2010829"/>
    <lineage>
        <taxon>Bacteria</taxon>
        <taxon>Pseudomonadati</taxon>
        <taxon>Pseudomonadota</taxon>
        <taxon>Gammaproteobacteria</taxon>
        <taxon>Lysobacterales</taxon>
        <taxon>Rhodanobacteraceae</taxon>
        <taxon>Aerosticca</taxon>
    </lineage>
</organism>
<dbReference type="PANTHER" id="PTHR43179:SF7">
    <property type="entry name" value="RHAMNOSYLTRANSFERASE WBBL"/>
    <property type="match status" value="1"/>
</dbReference>
<reference evidence="3" key="1">
    <citation type="submission" date="2018-04" db="EMBL/GenBank/DDBJ databases">
        <authorList>
            <person name="Watanabe M."/>
            <person name="Kojima H."/>
        </authorList>
    </citation>
    <scope>NUCLEOTIDE SEQUENCE [LARGE SCALE GENOMIC DNA]</scope>
    <source>
        <strain evidence="3">Dysh456</strain>
    </source>
</reference>
<dbReference type="SUPFAM" id="SSF53448">
    <property type="entry name" value="Nucleotide-diphospho-sugar transferases"/>
    <property type="match status" value="1"/>
</dbReference>
<dbReference type="RefSeq" id="WP_126538322.1">
    <property type="nucleotide sequence ID" value="NZ_AP018560.1"/>
</dbReference>
<dbReference type="KEGG" id="rbd:ALSL_1730"/>
<dbReference type="AlphaFoldDB" id="A0A2Z6E5K2"/>